<sequence length="329" mass="34279">MNRLQVTPAFRLIVLLTLALTLIVALVALTSRAAHGDTEAPQTFHIAEITKIMAGYNGDATIQAVEIKTLGAGENLVNGASIVVVNADSTATANLGTFAADVPNGAAGVRILCATAAFQTAFGITADLTISPGIFPKTGQVSYEKPACRVNTVPYGDVAKTITPGATRAPYLPVAGATILIRRVDSPGLPTCPLSENSQLRFAQKEGTAASPDTFTNNAGTSVFVSSAVTGVATLPPAHPVVRVYPNPIRGTTQIEAPDWAPLTIHDIQGRLVRVLTCVAGGACPEVAGPYKGEWNGTDSHGHDVPSGIYFLRYVGRTGTVIKRIAITR</sequence>
<comment type="caution">
    <text evidence="1">The sequence shown here is derived from an EMBL/GenBank/DDBJ whole genome shotgun (WGS) entry which is preliminary data.</text>
</comment>
<evidence type="ECO:0000313" key="1">
    <source>
        <dbReference type="EMBL" id="TMQ63306.1"/>
    </source>
</evidence>
<dbReference type="AlphaFoldDB" id="A0A538TI56"/>
<protein>
    <recommendedName>
        <fullName evidence="3">T9SS type A sorting domain-containing protein</fullName>
    </recommendedName>
</protein>
<proteinExistence type="predicted"/>
<evidence type="ECO:0008006" key="3">
    <source>
        <dbReference type="Google" id="ProtNLM"/>
    </source>
</evidence>
<dbReference type="Proteomes" id="UP000317691">
    <property type="component" value="Unassembled WGS sequence"/>
</dbReference>
<organism evidence="1 2">
    <name type="scientific">Eiseniibacteriota bacterium</name>
    <dbReference type="NCBI Taxonomy" id="2212470"/>
    <lineage>
        <taxon>Bacteria</taxon>
        <taxon>Candidatus Eiseniibacteriota</taxon>
    </lineage>
</organism>
<accession>A0A538TI56</accession>
<dbReference type="EMBL" id="VBOZ01000032">
    <property type="protein sequence ID" value="TMQ63306.1"/>
    <property type="molecule type" value="Genomic_DNA"/>
</dbReference>
<dbReference type="Gene3D" id="2.60.40.4070">
    <property type="match status" value="1"/>
</dbReference>
<name>A0A538TI56_UNCEI</name>
<reference evidence="1 2" key="1">
    <citation type="journal article" date="2019" name="Nat. Microbiol.">
        <title>Mediterranean grassland soil C-N compound turnover is dependent on rainfall and depth, and is mediated by genomically divergent microorganisms.</title>
        <authorList>
            <person name="Diamond S."/>
            <person name="Andeer P.F."/>
            <person name="Li Z."/>
            <person name="Crits-Christoph A."/>
            <person name="Burstein D."/>
            <person name="Anantharaman K."/>
            <person name="Lane K.R."/>
            <person name="Thomas B.C."/>
            <person name="Pan C."/>
            <person name="Northen T.R."/>
            <person name="Banfield J.F."/>
        </authorList>
    </citation>
    <scope>NUCLEOTIDE SEQUENCE [LARGE SCALE GENOMIC DNA]</scope>
    <source>
        <strain evidence="1">WS_9</strain>
    </source>
</reference>
<evidence type="ECO:0000313" key="2">
    <source>
        <dbReference type="Proteomes" id="UP000317691"/>
    </source>
</evidence>
<gene>
    <name evidence="1" type="ORF">E6K79_10410</name>
</gene>